<dbReference type="Gene3D" id="3.30.1340.30">
    <property type="match status" value="1"/>
</dbReference>
<comment type="caution">
    <text evidence="5">The sequence shown here is derived from an EMBL/GenBank/DDBJ whole genome shotgun (WGS) entry which is preliminary data.</text>
</comment>
<gene>
    <name evidence="5" type="ORF">MD535_04085</name>
</gene>
<dbReference type="PANTHER" id="PTHR34606">
    <property type="entry name" value="BON DOMAIN-CONTAINING PROTEIN"/>
    <property type="match status" value="1"/>
</dbReference>
<dbReference type="Pfam" id="PF04972">
    <property type="entry name" value="BON"/>
    <property type="match status" value="2"/>
</dbReference>
<feature type="signal peptide" evidence="3">
    <location>
        <begin position="1"/>
        <end position="25"/>
    </location>
</feature>
<proteinExistence type="predicted"/>
<dbReference type="Proteomes" id="UP001155587">
    <property type="component" value="Unassembled WGS sequence"/>
</dbReference>
<dbReference type="AlphaFoldDB" id="A0A9X3CKP4"/>
<dbReference type="EMBL" id="JAKRRY010000003">
    <property type="protein sequence ID" value="MCW8345209.1"/>
    <property type="molecule type" value="Genomic_DNA"/>
</dbReference>
<evidence type="ECO:0000313" key="6">
    <source>
        <dbReference type="Proteomes" id="UP001155587"/>
    </source>
</evidence>
<feature type="domain" description="BON" evidence="4">
    <location>
        <begin position="118"/>
        <end position="185"/>
    </location>
</feature>
<sequence>MKSNAMKIFKTVALLAMSLALSGCAGLFEVTDTRSAKELWNDSALESEVAGMTNKAPFVGQVRVVASSQRGTVVLMGQAQTEALRNTLEARVSALDGVKRVYNQVRINSPLGFTQMSNDSWLTTKVKSALLTDDRLNGVKIKVITENKEVFLLGYVSKEHADVATEIARKISGVSQVIRAFQFSETQEKLNTEAEVEPKKELNKQQSVNSAPVTTEEEAMRPIIEEPAPFVEVEG</sequence>
<feature type="compositionally biased region" description="Basic and acidic residues" evidence="2">
    <location>
        <begin position="192"/>
        <end position="203"/>
    </location>
</feature>
<evidence type="ECO:0000313" key="5">
    <source>
        <dbReference type="EMBL" id="MCW8345209.1"/>
    </source>
</evidence>
<dbReference type="InterPro" id="IPR051686">
    <property type="entry name" value="Lipoprotein_DolP"/>
</dbReference>
<dbReference type="SMART" id="SM00749">
    <property type="entry name" value="BON"/>
    <property type="match status" value="2"/>
</dbReference>
<feature type="region of interest" description="Disordered" evidence="2">
    <location>
        <begin position="192"/>
        <end position="235"/>
    </location>
</feature>
<dbReference type="PROSITE" id="PS50914">
    <property type="entry name" value="BON"/>
    <property type="match status" value="2"/>
</dbReference>
<evidence type="ECO:0000256" key="2">
    <source>
        <dbReference type="SAM" id="MobiDB-lite"/>
    </source>
</evidence>
<dbReference type="InterPro" id="IPR014004">
    <property type="entry name" value="Transpt-assoc_nodulatn_dom_bac"/>
</dbReference>
<dbReference type="PROSITE" id="PS51257">
    <property type="entry name" value="PROKAR_LIPOPROTEIN"/>
    <property type="match status" value="1"/>
</dbReference>
<accession>A0A9X3CKP4</accession>
<feature type="domain" description="BON" evidence="4">
    <location>
        <begin position="41"/>
        <end position="109"/>
    </location>
</feature>
<protein>
    <submittedName>
        <fullName evidence="5">BON domain-containing protein</fullName>
    </submittedName>
</protein>
<feature type="compositionally biased region" description="Polar residues" evidence="2">
    <location>
        <begin position="204"/>
        <end position="213"/>
    </location>
</feature>
<keyword evidence="6" id="KW-1185">Reference proteome</keyword>
<evidence type="ECO:0000256" key="1">
    <source>
        <dbReference type="ARBA" id="ARBA00022729"/>
    </source>
</evidence>
<evidence type="ECO:0000256" key="3">
    <source>
        <dbReference type="SAM" id="SignalP"/>
    </source>
</evidence>
<keyword evidence="1 3" id="KW-0732">Signal</keyword>
<name>A0A9X3CKP4_9VIBR</name>
<dbReference type="PANTHER" id="PTHR34606:SF4">
    <property type="entry name" value="OUTER MEMBRANE LIPOPROTEIN DOLP"/>
    <property type="match status" value="1"/>
</dbReference>
<organism evidence="5 6">
    <name type="scientific">Vibrio qingdaonensis</name>
    <dbReference type="NCBI Taxonomy" id="2829491"/>
    <lineage>
        <taxon>Bacteria</taxon>
        <taxon>Pseudomonadati</taxon>
        <taxon>Pseudomonadota</taxon>
        <taxon>Gammaproteobacteria</taxon>
        <taxon>Vibrionales</taxon>
        <taxon>Vibrionaceae</taxon>
        <taxon>Vibrio</taxon>
    </lineage>
</organism>
<evidence type="ECO:0000259" key="4">
    <source>
        <dbReference type="PROSITE" id="PS50914"/>
    </source>
</evidence>
<feature type="chain" id="PRO_5040921333" evidence="3">
    <location>
        <begin position="26"/>
        <end position="235"/>
    </location>
</feature>
<dbReference type="InterPro" id="IPR007055">
    <property type="entry name" value="BON_dom"/>
</dbReference>
<reference evidence="5" key="1">
    <citation type="submission" date="2022-02" db="EMBL/GenBank/DDBJ databases">
        <title>Vibrio sp. nov, a new bacterium isolated from seawater.</title>
        <authorList>
            <person name="Yuan Y."/>
        </authorList>
    </citation>
    <scope>NUCLEOTIDE SEQUENCE</scope>
    <source>
        <strain evidence="5">ZSDZ65</strain>
    </source>
</reference>